<evidence type="ECO:0000256" key="1">
    <source>
        <dbReference type="ARBA" id="ARBA00004651"/>
    </source>
</evidence>
<evidence type="ECO:0000256" key="2">
    <source>
        <dbReference type="ARBA" id="ARBA00022448"/>
    </source>
</evidence>
<keyword evidence="8 10" id="KW-0472">Membrane</keyword>
<protein>
    <recommendedName>
        <fullName evidence="9">Multidrug-efflux transporter</fullName>
    </recommendedName>
</protein>
<feature type="transmembrane region" description="Helical" evidence="10">
    <location>
        <begin position="12"/>
        <end position="31"/>
    </location>
</feature>
<dbReference type="PANTHER" id="PTHR43298">
    <property type="entry name" value="MULTIDRUG RESISTANCE PROTEIN NORM-RELATED"/>
    <property type="match status" value="1"/>
</dbReference>
<feature type="transmembrane region" description="Helical" evidence="10">
    <location>
        <begin position="355"/>
        <end position="376"/>
    </location>
</feature>
<feature type="transmembrane region" description="Helical" evidence="10">
    <location>
        <begin position="279"/>
        <end position="296"/>
    </location>
</feature>
<name>A0A1I5SQ75_HYMAR</name>
<proteinExistence type="predicted"/>
<dbReference type="STRING" id="1227077.SAMN04515668_0149"/>
<dbReference type="GO" id="GO:0015297">
    <property type="term" value="F:antiporter activity"/>
    <property type="evidence" value="ECO:0007669"/>
    <property type="project" value="UniProtKB-KW"/>
</dbReference>
<evidence type="ECO:0000256" key="4">
    <source>
        <dbReference type="ARBA" id="ARBA00022475"/>
    </source>
</evidence>
<evidence type="ECO:0000313" key="11">
    <source>
        <dbReference type="EMBL" id="SFP72875.1"/>
    </source>
</evidence>
<dbReference type="InterPro" id="IPR050222">
    <property type="entry name" value="MATE_MdtK"/>
</dbReference>
<evidence type="ECO:0000256" key="5">
    <source>
        <dbReference type="ARBA" id="ARBA00022692"/>
    </source>
</evidence>
<feature type="transmembrane region" description="Helical" evidence="10">
    <location>
        <begin position="411"/>
        <end position="432"/>
    </location>
</feature>
<evidence type="ECO:0000256" key="8">
    <source>
        <dbReference type="ARBA" id="ARBA00023136"/>
    </source>
</evidence>
<organism evidence="11 12">
    <name type="scientific">Hymenobacter arizonensis</name>
    <name type="common">Siccationidurans arizonensis</name>
    <dbReference type="NCBI Taxonomy" id="1227077"/>
    <lineage>
        <taxon>Bacteria</taxon>
        <taxon>Pseudomonadati</taxon>
        <taxon>Bacteroidota</taxon>
        <taxon>Cytophagia</taxon>
        <taxon>Cytophagales</taxon>
        <taxon>Hymenobacteraceae</taxon>
        <taxon>Hymenobacter</taxon>
    </lineage>
</organism>
<keyword evidence="12" id="KW-1185">Reference proteome</keyword>
<dbReference type="PANTHER" id="PTHR43298:SF2">
    <property type="entry name" value="FMN_FAD EXPORTER YEEO-RELATED"/>
    <property type="match status" value="1"/>
</dbReference>
<keyword evidence="5 10" id="KW-0812">Transmembrane</keyword>
<feature type="transmembrane region" description="Helical" evidence="10">
    <location>
        <begin position="192"/>
        <end position="212"/>
    </location>
</feature>
<keyword evidence="7" id="KW-0406">Ion transport</keyword>
<keyword evidence="3" id="KW-0050">Antiport</keyword>
<evidence type="ECO:0000256" key="6">
    <source>
        <dbReference type="ARBA" id="ARBA00022989"/>
    </source>
</evidence>
<keyword evidence="6 10" id="KW-1133">Transmembrane helix</keyword>
<evidence type="ECO:0000313" key="12">
    <source>
        <dbReference type="Proteomes" id="UP000199029"/>
    </source>
</evidence>
<feature type="transmembrane region" description="Helical" evidence="10">
    <location>
        <begin position="244"/>
        <end position="267"/>
    </location>
</feature>
<dbReference type="InterPro" id="IPR048279">
    <property type="entry name" value="MdtK-like"/>
</dbReference>
<dbReference type="GO" id="GO:0006811">
    <property type="term" value="P:monoatomic ion transport"/>
    <property type="evidence" value="ECO:0007669"/>
    <property type="project" value="UniProtKB-KW"/>
</dbReference>
<dbReference type="InterPro" id="IPR002528">
    <property type="entry name" value="MATE_fam"/>
</dbReference>
<dbReference type="Pfam" id="PF01554">
    <property type="entry name" value="MatE"/>
    <property type="match status" value="2"/>
</dbReference>
<keyword evidence="4" id="KW-1003">Cell membrane</keyword>
<dbReference type="RefSeq" id="WP_234794931.1">
    <property type="nucleotide sequence ID" value="NZ_FOXS01000001.1"/>
</dbReference>
<accession>A0A1I5SQ75</accession>
<sequence>MEKLRPHLRPTLLLAYPVMLSQLGHVLVNFVDSVVVGHIGKVPLAAVGVGVSTTSVLLVLGIGLSMGTVPLVAAADGRRDLPELGRLLVASVWMSALAGLVLAGLGQLLPSLLYLLGQPSEVVRLAGPWVQVISLSLFPLMVFQGFREFAAGLGLTRQAMWLSILANGLNGVLCYAFVYGRWGAPEMRMMGSAWATLIARGMMAAFMAAYVLNAKRLREERAAVTSLLPAGATIRRAADLGAPIGVQMALEVGAFGLSLLMAGWLGVTTEAAHKVAIDVASMTYMAASGIAAAATIRVGNLRGSGNLGGARQAGFAAYWLTFGFMGVMAALLIMTRHIVPYVYITDPQVVAQASTLLLVAALFQVSDGLQVVGLGALRGLEDVKVPSVVALLAYWAVALPLGYFLGFKLGMGAPGVWTGLLVGLTIVAVVLLQRFRRETEPEFAATLAASAEEPAAV</sequence>
<evidence type="ECO:0000256" key="3">
    <source>
        <dbReference type="ARBA" id="ARBA00022449"/>
    </source>
</evidence>
<dbReference type="Proteomes" id="UP000199029">
    <property type="component" value="Unassembled WGS sequence"/>
</dbReference>
<feature type="transmembrane region" description="Helical" evidence="10">
    <location>
        <begin position="388"/>
        <end position="405"/>
    </location>
</feature>
<dbReference type="GO" id="GO:0042910">
    <property type="term" value="F:xenobiotic transmembrane transporter activity"/>
    <property type="evidence" value="ECO:0007669"/>
    <property type="project" value="InterPro"/>
</dbReference>
<evidence type="ECO:0000256" key="7">
    <source>
        <dbReference type="ARBA" id="ARBA00023065"/>
    </source>
</evidence>
<dbReference type="PIRSF" id="PIRSF006603">
    <property type="entry name" value="DinF"/>
    <property type="match status" value="1"/>
</dbReference>
<dbReference type="GO" id="GO:0005886">
    <property type="term" value="C:plasma membrane"/>
    <property type="evidence" value="ECO:0007669"/>
    <property type="project" value="UniProtKB-SubCell"/>
</dbReference>
<comment type="subcellular location">
    <subcellularLocation>
        <location evidence="1">Cell membrane</location>
        <topology evidence="1">Multi-pass membrane protein</topology>
    </subcellularLocation>
</comment>
<evidence type="ECO:0000256" key="9">
    <source>
        <dbReference type="ARBA" id="ARBA00031636"/>
    </source>
</evidence>
<gene>
    <name evidence="11" type="ORF">SAMN04515668_0149</name>
</gene>
<keyword evidence="2" id="KW-0813">Transport</keyword>
<dbReference type="CDD" id="cd13131">
    <property type="entry name" value="MATE_NorM_like"/>
    <property type="match status" value="1"/>
</dbReference>
<feature type="transmembrane region" description="Helical" evidence="10">
    <location>
        <begin position="51"/>
        <end position="75"/>
    </location>
</feature>
<feature type="transmembrane region" description="Helical" evidence="10">
    <location>
        <begin position="316"/>
        <end position="335"/>
    </location>
</feature>
<feature type="transmembrane region" description="Helical" evidence="10">
    <location>
        <begin position="129"/>
        <end position="147"/>
    </location>
</feature>
<reference evidence="12" key="1">
    <citation type="submission" date="2016-10" db="EMBL/GenBank/DDBJ databases">
        <authorList>
            <person name="Varghese N."/>
            <person name="Submissions S."/>
        </authorList>
    </citation>
    <scope>NUCLEOTIDE SEQUENCE [LARGE SCALE GENOMIC DNA]</scope>
    <source>
        <strain evidence="12">OR362-8,ATCC BAA-1266,JCM 13504</strain>
    </source>
</reference>
<dbReference type="EMBL" id="FOXS01000001">
    <property type="protein sequence ID" value="SFP72875.1"/>
    <property type="molecule type" value="Genomic_DNA"/>
</dbReference>
<feature type="transmembrane region" description="Helical" evidence="10">
    <location>
        <begin position="159"/>
        <end position="180"/>
    </location>
</feature>
<dbReference type="NCBIfam" id="TIGR00797">
    <property type="entry name" value="matE"/>
    <property type="match status" value="1"/>
</dbReference>
<evidence type="ECO:0000256" key="10">
    <source>
        <dbReference type="SAM" id="Phobius"/>
    </source>
</evidence>
<feature type="transmembrane region" description="Helical" evidence="10">
    <location>
        <begin position="87"/>
        <end position="109"/>
    </location>
</feature>
<dbReference type="AlphaFoldDB" id="A0A1I5SQ75"/>